<protein>
    <submittedName>
        <fullName evidence="2">Uncharacterized protein</fullName>
    </submittedName>
</protein>
<evidence type="ECO:0000313" key="1">
    <source>
        <dbReference type="Proteomes" id="UP000887579"/>
    </source>
</evidence>
<organism evidence="1 2">
    <name type="scientific">Panagrolaimus sp. ES5</name>
    <dbReference type="NCBI Taxonomy" id="591445"/>
    <lineage>
        <taxon>Eukaryota</taxon>
        <taxon>Metazoa</taxon>
        <taxon>Ecdysozoa</taxon>
        <taxon>Nematoda</taxon>
        <taxon>Chromadorea</taxon>
        <taxon>Rhabditida</taxon>
        <taxon>Tylenchina</taxon>
        <taxon>Panagrolaimomorpha</taxon>
        <taxon>Panagrolaimoidea</taxon>
        <taxon>Panagrolaimidae</taxon>
        <taxon>Panagrolaimus</taxon>
    </lineage>
</organism>
<sequence>MPDIQGYPAGFSPSILIPEIHATIAVLDGKEDVVDKERLCKFGIGLYRPQKDYCICLTTTVESDDDGFQIDKELYIPISPIRSVEITESETLEIKLYSYSGDTKLTQLELKCETKLNLCRIIACFIDDKSFVKNVPDWTQEIETSTSELRLCLQKIHTKIAILNSFTRIKFCINKDVAGNGFCKFATKIQSNKPEKLCLDFGHFEPNFDFVHNMDGFDGLEEIEICGIGFKSAAVAAFLKKIKFYKSVKALIFASNHRDMKEKDLNTQAIIRFCPSHITTLGLIFYQQIPHTIEYLKNLEHLFVSIHNLFSYRIFTLPKLQTINVSRMNSYKQNFFPATALKYEIDRNLINTGFYALDTVYHIEKSWTPKIPTLFELAAGIWYSNLDVQKTQITDLIQKRLFHGRIDFQLCTACNKIFNDKLFSAWIIREKSEQNQRQYFKHKFCFDCYQKDRNNHLNCDIVITRNCC</sequence>
<evidence type="ECO:0000313" key="2">
    <source>
        <dbReference type="WBParaSite" id="ES5_v2.g7585.t1"/>
    </source>
</evidence>
<accession>A0AC34GSE7</accession>
<dbReference type="Proteomes" id="UP000887579">
    <property type="component" value="Unplaced"/>
</dbReference>
<dbReference type="WBParaSite" id="ES5_v2.g7585.t1">
    <property type="protein sequence ID" value="ES5_v2.g7585.t1"/>
    <property type="gene ID" value="ES5_v2.g7585"/>
</dbReference>
<name>A0AC34GSE7_9BILA</name>
<reference evidence="2" key="1">
    <citation type="submission" date="2022-11" db="UniProtKB">
        <authorList>
            <consortium name="WormBaseParasite"/>
        </authorList>
    </citation>
    <scope>IDENTIFICATION</scope>
</reference>
<proteinExistence type="predicted"/>